<evidence type="ECO:0000313" key="8">
    <source>
        <dbReference type="Proteomes" id="UP000193498"/>
    </source>
</evidence>
<dbReference type="InterPro" id="IPR031777">
    <property type="entry name" value="Sortilin_C"/>
</dbReference>
<dbReference type="InterPro" id="IPR015943">
    <property type="entry name" value="WD40/YVTN_repeat-like_dom_sf"/>
</dbReference>
<dbReference type="SUPFAM" id="SSF110296">
    <property type="entry name" value="Oligoxyloglucan reducing end-specific cellobiohydrolase"/>
    <property type="match status" value="4"/>
</dbReference>
<dbReference type="FunCoup" id="A0A1Y1Y0A4">
    <property type="interactions" value="218"/>
</dbReference>
<evidence type="ECO:0000256" key="3">
    <source>
        <dbReference type="ARBA" id="ARBA00023136"/>
    </source>
</evidence>
<dbReference type="EMBL" id="MCFE01000323">
    <property type="protein sequence ID" value="ORX91398.1"/>
    <property type="molecule type" value="Genomic_DNA"/>
</dbReference>
<reference evidence="7 8" key="1">
    <citation type="submission" date="2016-07" db="EMBL/GenBank/DDBJ databases">
        <title>Pervasive Adenine N6-methylation of Active Genes in Fungi.</title>
        <authorList>
            <consortium name="DOE Joint Genome Institute"/>
            <person name="Mondo S.J."/>
            <person name="Dannebaum R.O."/>
            <person name="Kuo R.C."/>
            <person name="Labutti K."/>
            <person name="Haridas S."/>
            <person name="Kuo A."/>
            <person name="Salamov A."/>
            <person name="Ahrendt S.R."/>
            <person name="Lipzen A."/>
            <person name="Sullivan W."/>
            <person name="Andreopoulos W.B."/>
            <person name="Clum A."/>
            <person name="Lindquist E."/>
            <person name="Daum C."/>
            <person name="Ramamoorthy G.K."/>
            <person name="Gryganskyi A."/>
            <person name="Culley D."/>
            <person name="Magnuson J.K."/>
            <person name="James T.Y."/>
            <person name="O'Malley M.A."/>
            <person name="Stajich J.E."/>
            <person name="Spatafora J.W."/>
            <person name="Visel A."/>
            <person name="Grigoriev I.V."/>
        </authorList>
    </citation>
    <scope>NUCLEOTIDE SEQUENCE [LARGE SCALE GENOMIC DNA]</scope>
    <source>
        <strain evidence="7 8">CBS 931.73</strain>
    </source>
</reference>
<dbReference type="SMART" id="SM00602">
    <property type="entry name" value="VPS10"/>
    <property type="match status" value="3"/>
</dbReference>
<dbReference type="FunFam" id="3.30.60.270:FF:000005">
    <property type="entry name" value="Sortilin"/>
    <property type="match status" value="1"/>
</dbReference>
<dbReference type="InterPro" id="IPR031778">
    <property type="entry name" value="Sortilin_N"/>
</dbReference>
<dbReference type="STRING" id="1314790.A0A1Y1Y0A4"/>
<keyword evidence="2" id="KW-0677">Repeat</keyword>
<dbReference type="PANTHER" id="PTHR12106:SF27">
    <property type="entry name" value="SORTILIN-RELATED RECEPTOR"/>
    <property type="match status" value="1"/>
</dbReference>
<accession>A0A1Y1Y0A4</accession>
<dbReference type="GO" id="GO:0006623">
    <property type="term" value="P:protein targeting to vacuole"/>
    <property type="evidence" value="ECO:0007669"/>
    <property type="project" value="TreeGrafter"/>
</dbReference>
<keyword evidence="5" id="KW-0812">Transmembrane</keyword>
<sequence length="2100" mass="236837">MTFVYGGEVSITKTSFHNLPTKLFYFEDSGVILYLDTILKTVYYSSDEGKSWAPVSGVPERVALEMYNHPFDKDTAYILTNSQTQYISQDKGASWKSFETPLTPSTSTPALSFHAERAHYVIFTGVRCNSSGGWGRETCTDESYYTRDAFSTAPKLLLRNTAKCIWARSTPHFQSVPEQTVLCIESVVDEIMTNANNMRLVQSEDYFEHSKVVVQFNEEARDMSGIVGLTVIERYLVAALKHKNSDDMSLFVTQDAIEWDMANIPLNSGLKQNAFTLLESSSHSLVLDVVYSNSAAYGNLYRSNFNGSFYTTSLKYTNRNAAGIVDYEKIQGVEGIVLSNVVSNYEIVDRNGPWVEKKLKSMISFDDGAHWRYLKAPEADHEGRRYQCHSGQSSDECTLHLHSVTRPHNFGRVFSSSGAPGIVMGVGSVGDSLLPYDQCDTFLSADGGLTWKAVKSGAQKYEFGDMGALLVIVNDESSTDHFHYSYDRGQSWKKVELGATIRARLLTTDPESTTQKFLLLGTTSNNWETDGARHIMFQLNFENVLDRKCQFEEGNTNGDFEKWIARNLEDGPDCIMGHTTSYWRRKENANCYVGEKFKDPKQTLDTCPCTQEDFECDYNFVQDDSGKCVKAGPEIIPAGECQGGKERYLGSSGYRLIPGNTCDRDRGQKLDEPIEKPCSAGEHRDSKPTGVVKHKSTIFSSPIDRFYYFQNSSVILIHTMMGEIWRSSDEGATWIKVMKEQGPIAILIMHEWSNERAYFFTENNELWATVDKGATFSKISIPLPGNKLGLPLLDFHPDESEWLLFMGGTDCPGCHSEAFFSNNHGEYWTKVETFAQKCIFGKDAKFTKVPKETIFCSSYKNKDAGISQDALGGISTNANPLQLTMTTDFGDNSHMVFQPVSEFIITDEFMAVATEHGGDLVLYVSVDGESFAEAVFPPNTRVDKNAFTILQSNTGTIFLDIFRSTTYGSEYGTLFVSNSNGTYYSRSLENTNRNSNGLVDFEKMLGIEGTILANQVINAETSGRYNSKKKVRTMISYDDGSTWKPIIAPSVDALGRPINCVTDCFLNLHSRTDIKGPGAIFSVDSAAGLMMGVGNVGPSLLPYEQGNTYLTRDGGRTWKEIRRGESLYEFGDYGGLLVAIDDEGATDQLLYSWDLGDHWNTYTFSDESIRVSMLTIEPTSTSQKFLIIGHTVSTRDRNAQQVVIQVDFNNIEARQCNFNENENDNNNDFELWNPAGLSECLLGHETEYWRRKKDRVCYIGKPYGKPKTKQINCKCTERDYQCDTNFWRDSNGKCVLYGTDPDRPRTCQSGQRYLGSSGYRKIPKSTCVGGLRLEEKVEKDCGTITGIQTKATVFEQEEIVDYYYFKKSDHVLMRTSTGSVWVSYDEGYEWKKLLGDTGEKVIDVYMHPYDEDRAYFITQGKIHYYTKDEGRKLEQFKVPVAPSTLGSNLLSLHPEEPDWLIYVGSEECEWSLSPNCHTDAYYSLDAGNTWKTLETYVKSCTWARTDKFTAPKKNSIFCESYASKRGNQKQFSGQPVDFLLSTDFFQDQRRLFENTGGFAIFEEFMVVTQLDSSGGGMFLQMSVDGENFALAQFTGDISKLHQAYTILESTTHSVFLHVTTNTRTNAEFGTIYISNANGTFFTTSVESVNRDARGLVDFEKMAGIDGIAMVNQVANPTQTNRGDKKKLRSLISHDNGRSWKPLTAPKADVYGRAYACAAEECSLNIHSYTEHQDPQNLFSSSSAVGLMLAVGNVGDHLTDYVEGDTFLSRDAGVTWKEIRKEAHIYEFGDHGAILILVNDEEPTDHILYSLDEGLHFKEHYFAKPSEKIRIYTIATEPQSTSRKFLLFGRTTGYKPNQVVVHVDFSGLNINQCLLDTGKPDTDDFELWSPQQEMESKCLFGRDVQYYRRIPQNICYIGGKFENPAKIVSNCTCTEHDFECDYNFARKGNECVLVPGLEPLKTGCDGSADYYYISSGYRKIPMSSCVNGLDLDQRQRYWCPGREWKRAVKYTAIMVPILLVGCAVYVYLRRRGVEFPTSIRAPSFAKLRFLGGLTRIRVPRWNWSWLRRGTSSNYGYGYTRVNQDEPMDVLMEDYDSDDMDM</sequence>
<dbReference type="PANTHER" id="PTHR12106">
    <property type="entry name" value="SORTILIN RELATED"/>
    <property type="match status" value="1"/>
</dbReference>
<dbReference type="Pfam" id="PF15901">
    <property type="entry name" value="Sortilin_C"/>
    <property type="match status" value="3"/>
</dbReference>
<comment type="caution">
    <text evidence="7">The sequence shown here is derived from an EMBL/GenBank/DDBJ whole genome shotgun (WGS) entry which is preliminary data.</text>
</comment>
<evidence type="ECO:0000256" key="4">
    <source>
        <dbReference type="ARBA" id="ARBA00023180"/>
    </source>
</evidence>
<organism evidence="7 8">
    <name type="scientific">Basidiobolus meristosporus CBS 931.73</name>
    <dbReference type="NCBI Taxonomy" id="1314790"/>
    <lineage>
        <taxon>Eukaryota</taxon>
        <taxon>Fungi</taxon>
        <taxon>Fungi incertae sedis</taxon>
        <taxon>Zoopagomycota</taxon>
        <taxon>Entomophthoromycotina</taxon>
        <taxon>Basidiobolomycetes</taxon>
        <taxon>Basidiobolales</taxon>
        <taxon>Basidiobolaceae</taxon>
        <taxon>Basidiobolus</taxon>
    </lineage>
</organism>
<name>A0A1Y1Y0A4_9FUNG</name>
<protein>
    <submittedName>
        <fullName evidence="7">Oligoxyloglucan reducing end-specific cellobiohydrolase</fullName>
    </submittedName>
</protein>
<keyword evidence="7" id="KW-0378">Hydrolase</keyword>
<comment type="subcellular location">
    <subcellularLocation>
        <location evidence="1">Membrane</location>
    </subcellularLocation>
</comment>
<dbReference type="GO" id="GO:0016020">
    <property type="term" value="C:membrane"/>
    <property type="evidence" value="ECO:0007669"/>
    <property type="project" value="UniProtKB-SubCell"/>
</dbReference>
<feature type="domain" description="VPS10" evidence="6">
    <location>
        <begin position="1369"/>
        <end position="2003"/>
    </location>
</feature>
<dbReference type="Gene3D" id="2.10.70.80">
    <property type="match status" value="3"/>
</dbReference>
<gene>
    <name evidence="7" type="ORF">K493DRAFT_51165</name>
</gene>
<evidence type="ECO:0000256" key="1">
    <source>
        <dbReference type="ARBA" id="ARBA00004370"/>
    </source>
</evidence>
<dbReference type="OrthoDB" id="443634at2759"/>
<dbReference type="InterPro" id="IPR006581">
    <property type="entry name" value="VPS10"/>
</dbReference>
<feature type="domain" description="VPS10" evidence="6">
    <location>
        <begin position="713"/>
        <end position="1347"/>
    </location>
</feature>
<keyword evidence="3 5" id="KW-0472">Membrane</keyword>
<feature type="transmembrane region" description="Helical" evidence="5">
    <location>
        <begin position="2009"/>
        <end position="2027"/>
    </location>
</feature>
<keyword evidence="8" id="KW-1185">Reference proteome</keyword>
<evidence type="ECO:0000259" key="6">
    <source>
        <dbReference type="SMART" id="SM00602"/>
    </source>
</evidence>
<dbReference type="Proteomes" id="UP000193498">
    <property type="component" value="Unassembled WGS sequence"/>
</dbReference>
<dbReference type="GO" id="GO:0016787">
    <property type="term" value="F:hydrolase activity"/>
    <property type="evidence" value="ECO:0007669"/>
    <property type="project" value="UniProtKB-KW"/>
</dbReference>
<dbReference type="InParanoid" id="A0A1Y1Y0A4"/>
<feature type="domain" description="VPS10" evidence="6">
    <location>
        <begin position="28"/>
        <end position="683"/>
    </location>
</feature>
<proteinExistence type="predicted"/>
<dbReference type="Pfam" id="PF15902">
    <property type="entry name" value="Sortilin-Vps10"/>
    <property type="match status" value="3"/>
</dbReference>
<dbReference type="Gene3D" id="2.130.10.10">
    <property type="entry name" value="YVTN repeat-like/Quinoprotein amine dehydrogenase"/>
    <property type="match status" value="3"/>
</dbReference>
<dbReference type="GO" id="GO:0006895">
    <property type="term" value="P:Golgi to endosome transport"/>
    <property type="evidence" value="ECO:0007669"/>
    <property type="project" value="TreeGrafter"/>
</dbReference>
<evidence type="ECO:0000256" key="5">
    <source>
        <dbReference type="SAM" id="Phobius"/>
    </source>
</evidence>
<dbReference type="InterPro" id="IPR050310">
    <property type="entry name" value="VPS10-sortilin"/>
</dbReference>
<evidence type="ECO:0000256" key="2">
    <source>
        <dbReference type="ARBA" id="ARBA00022737"/>
    </source>
</evidence>
<evidence type="ECO:0000313" key="7">
    <source>
        <dbReference type="EMBL" id="ORX91398.1"/>
    </source>
</evidence>
<keyword evidence="4" id="KW-0325">Glycoprotein</keyword>
<dbReference type="GO" id="GO:0005794">
    <property type="term" value="C:Golgi apparatus"/>
    <property type="evidence" value="ECO:0007669"/>
    <property type="project" value="TreeGrafter"/>
</dbReference>
<dbReference type="GO" id="GO:0005829">
    <property type="term" value="C:cytosol"/>
    <property type="evidence" value="ECO:0007669"/>
    <property type="project" value="GOC"/>
</dbReference>
<dbReference type="Gene3D" id="3.30.60.270">
    <property type="match status" value="3"/>
</dbReference>
<dbReference type="GO" id="GO:0006896">
    <property type="term" value="P:Golgi to vacuole transport"/>
    <property type="evidence" value="ECO:0007669"/>
    <property type="project" value="TreeGrafter"/>
</dbReference>
<keyword evidence="5" id="KW-1133">Transmembrane helix</keyword>